<dbReference type="InterPro" id="IPR009078">
    <property type="entry name" value="Ferritin-like_SF"/>
</dbReference>
<dbReference type="EMBL" id="UINC01040515">
    <property type="protein sequence ID" value="SVB40501.1"/>
    <property type="molecule type" value="Genomic_DNA"/>
</dbReference>
<name>A0A382DRZ2_9ZZZZ</name>
<dbReference type="AlphaFoldDB" id="A0A382DRZ2"/>
<reference evidence="1" key="1">
    <citation type="submission" date="2018-05" db="EMBL/GenBank/DDBJ databases">
        <authorList>
            <person name="Lanie J.A."/>
            <person name="Ng W.-L."/>
            <person name="Kazmierczak K.M."/>
            <person name="Andrzejewski T.M."/>
            <person name="Davidsen T.M."/>
            <person name="Wayne K.J."/>
            <person name="Tettelin H."/>
            <person name="Glass J.I."/>
            <person name="Rusch D."/>
            <person name="Podicherti R."/>
            <person name="Tsui H.-C.T."/>
            <person name="Winkler M.E."/>
        </authorList>
    </citation>
    <scope>NUCLEOTIDE SEQUENCE</scope>
</reference>
<dbReference type="Gene3D" id="1.10.620.20">
    <property type="entry name" value="Ribonucleotide Reductase, subunit A"/>
    <property type="match status" value="1"/>
</dbReference>
<proteinExistence type="predicted"/>
<organism evidence="1">
    <name type="scientific">marine metagenome</name>
    <dbReference type="NCBI Taxonomy" id="408172"/>
    <lineage>
        <taxon>unclassified sequences</taxon>
        <taxon>metagenomes</taxon>
        <taxon>ecological metagenomes</taxon>
    </lineage>
</organism>
<dbReference type="GO" id="GO:0016491">
    <property type="term" value="F:oxidoreductase activity"/>
    <property type="evidence" value="ECO:0007669"/>
    <property type="project" value="InterPro"/>
</dbReference>
<protein>
    <submittedName>
        <fullName evidence="1">Uncharacterized protein</fullName>
    </submittedName>
</protein>
<gene>
    <name evidence="1" type="ORF">METZ01_LOCUS193355</name>
</gene>
<dbReference type="InterPro" id="IPR012348">
    <property type="entry name" value="RNR-like"/>
</dbReference>
<sequence>MVELRHRIDFAKVFAKDQVFKLKRAWQVSRSGKNSMTKDPAYNAANPKHFIPMIEKERYIERTDTFDQMIAATHKHFWDPNDKRFIDFDQPFDMENKNIVDPRIFCMELKIPSVAERLTEKQKIKLNNESFRWTLSQILHGEQGALSLSASLCHILKDPGAQEYVANQTREEARHV</sequence>
<accession>A0A382DRZ2</accession>
<evidence type="ECO:0000313" key="1">
    <source>
        <dbReference type="EMBL" id="SVB40501.1"/>
    </source>
</evidence>
<dbReference type="SUPFAM" id="SSF47240">
    <property type="entry name" value="Ferritin-like"/>
    <property type="match status" value="1"/>
</dbReference>
<feature type="non-terminal residue" evidence="1">
    <location>
        <position position="176"/>
    </location>
</feature>